<evidence type="ECO:0000313" key="5">
    <source>
        <dbReference type="EMBL" id="CAB4760407.1"/>
    </source>
</evidence>
<name>A0A6J6UPI3_9ZZZZ</name>
<dbReference type="EMBL" id="CAEZYW010000353">
    <property type="protein sequence ID" value="CAB4760407.1"/>
    <property type="molecule type" value="Genomic_DNA"/>
</dbReference>
<keyword evidence="1" id="KW-0805">Transcription regulation</keyword>
<dbReference type="InterPro" id="IPR009057">
    <property type="entry name" value="Homeodomain-like_sf"/>
</dbReference>
<dbReference type="SUPFAM" id="SSF46689">
    <property type="entry name" value="Homeodomain-like"/>
    <property type="match status" value="1"/>
</dbReference>
<protein>
    <submittedName>
        <fullName evidence="5">Unannotated protein</fullName>
    </submittedName>
</protein>
<dbReference type="InterPro" id="IPR050109">
    <property type="entry name" value="HTH-type_TetR-like_transc_reg"/>
</dbReference>
<keyword evidence="3" id="KW-0804">Transcription</keyword>
<evidence type="ECO:0000256" key="2">
    <source>
        <dbReference type="ARBA" id="ARBA00023125"/>
    </source>
</evidence>
<evidence type="ECO:0000256" key="3">
    <source>
        <dbReference type="ARBA" id="ARBA00023163"/>
    </source>
</evidence>
<sequence length="204" mass="22335">MAIKRGDGRQALIEATAAVLSRGQDVQIKEIAETVGVSHTLVYRHFPEGGKDEMVAEAYGHLFKGVAQSDFDRLFTALKAPGPTRDRIRDLVLAVLSPRRADVRWARLEALVQTRMNPYVAERIEGARQALIQGFADRLREIEPGLPADTAVGLSLISQALPLGITAIGGPGLTRQQRETVAELWADAMVHLFDRARADVHPTP</sequence>
<dbReference type="PANTHER" id="PTHR30055:SF234">
    <property type="entry name" value="HTH-TYPE TRANSCRIPTIONAL REGULATOR BETI"/>
    <property type="match status" value="1"/>
</dbReference>
<organism evidence="5">
    <name type="scientific">freshwater metagenome</name>
    <dbReference type="NCBI Taxonomy" id="449393"/>
    <lineage>
        <taxon>unclassified sequences</taxon>
        <taxon>metagenomes</taxon>
        <taxon>ecological metagenomes</taxon>
    </lineage>
</organism>
<gene>
    <name evidence="5" type="ORF">UFOPK2786_01808</name>
</gene>
<accession>A0A6J6UPI3</accession>
<dbReference type="Pfam" id="PF00440">
    <property type="entry name" value="TetR_N"/>
    <property type="match status" value="1"/>
</dbReference>
<proteinExistence type="predicted"/>
<dbReference type="InterPro" id="IPR001647">
    <property type="entry name" value="HTH_TetR"/>
</dbReference>
<dbReference type="GO" id="GO:0000976">
    <property type="term" value="F:transcription cis-regulatory region binding"/>
    <property type="evidence" value="ECO:0007669"/>
    <property type="project" value="TreeGrafter"/>
</dbReference>
<reference evidence="5" key="1">
    <citation type="submission" date="2020-05" db="EMBL/GenBank/DDBJ databases">
        <authorList>
            <person name="Chiriac C."/>
            <person name="Salcher M."/>
            <person name="Ghai R."/>
            <person name="Kavagutti S V."/>
        </authorList>
    </citation>
    <scope>NUCLEOTIDE SEQUENCE</scope>
</reference>
<feature type="domain" description="HTH tetR-type" evidence="4">
    <location>
        <begin position="12"/>
        <end position="58"/>
    </location>
</feature>
<dbReference type="Gene3D" id="1.10.357.10">
    <property type="entry name" value="Tetracycline Repressor, domain 2"/>
    <property type="match status" value="1"/>
</dbReference>
<dbReference type="PANTHER" id="PTHR30055">
    <property type="entry name" value="HTH-TYPE TRANSCRIPTIONAL REGULATOR RUTR"/>
    <property type="match status" value="1"/>
</dbReference>
<evidence type="ECO:0000259" key="4">
    <source>
        <dbReference type="Pfam" id="PF00440"/>
    </source>
</evidence>
<dbReference type="AlphaFoldDB" id="A0A6J6UPI3"/>
<evidence type="ECO:0000256" key="1">
    <source>
        <dbReference type="ARBA" id="ARBA00023015"/>
    </source>
</evidence>
<keyword evidence="2" id="KW-0238">DNA-binding</keyword>
<dbReference type="GO" id="GO:0003700">
    <property type="term" value="F:DNA-binding transcription factor activity"/>
    <property type="evidence" value="ECO:0007669"/>
    <property type="project" value="TreeGrafter"/>
</dbReference>